<dbReference type="RefSeq" id="WP_191320741.1">
    <property type="nucleotide sequence ID" value="NZ_BNCG01000024.1"/>
</dbReference>
<keyword evidence="2" id="KW-1185">Reference proteome</keyword>
<comment type="caution">
    <text evidence="1">The sequence shown here is derived from an EMBL/GenBank/DDBJ whole genome shotgun (WGS) entry which is preliminary data.</text>
</comment>
<gene>
    <name evidence="1" type="ORF">ACFONL_07855</name>
</gene>
<organism evidence="1 2">
    <name type="scientific">Camelimonas fluminis</name>
    <dbReference type="NCBI Taxonomy" id="1576911"/>
    <lineage>
        <taxon>Bacteria</taxon>
        <taxon>Pseudomonadati</taxon>
        <taxon>Pseudomonadota</taxon>
        <taxon>Alphaproteobacteria</taxon>
        <taxon>Hyphomicrobiales</taxon>
        <taxon>Chelatococcaceae</taxon>
        <taxon>Camelimonas</taxon>
    </lineage>
</organism>
<evidence type="ECO:0000313" key="2">
    <source>
        <dbReference type="Proteomes" id="UP001595704"/>
    </source>
</evidence>
<sequence>MSKANAKLLASFERLEAAEDRARALLRGRIETLQVDQPWIDAITEKSTALEEFIAAARSYCTEKKLARAARLPAPTPS</sequence>
<dbReference type="EMBL" id="JBHRYC010000034">
    <property type="protein sequence ID" value="MFC3637297.1"/>
    <property type="molecule type" value="Genomic_DNA"/>
</dbReference>
<dbReference type="Proteomes" id="UP001595704">
    <property type="component" value="Unassembled WGS sequence"/>
</dbReference>
<name>A0ABV7UFL7_9HYPH</name>
<evidence type="ECO:0000313" key="1">
    <source>
        <dbReference type="EMBL" id="MFC3637297.1"/>
    </source>
</evidence>
<proteinExistence type="predicted"/>
<protein>
    <submittedName>
        <fullName evidence="1">Uncharacterized protein</fullName>
    </submittedName>
</protein>
<reference evidence="2" key="1">
    <citation type="journal article" date="2019" name="Int. J. Syst. Evol. Microbiol.">
        <title>The Global Catalogue of Microorganisms (GCM) 10K type strain sequencing project: providing services to taxonomists for standard genome sequencing and annotation.</title>
        <authorList>
            <consortium name="The Broad Institute Genomics Platform"/>
            <consortium name="The Broad Institute Genome Sequencing Center for Infectious Disease"/>
            <person name="Wu L."/>
            <person name="Ma J."/>
        </authorList>
    </citation>
    <scope>NUCLEOTIDE SEQUENCE [LARGE SCALE GENOMIC DNA]</scope>
    <source>
        <strain evidence="2">KCTC 42282</strain>
    </source>
</reference>
<accession>A0ABV7UFL7</accession>